<evidence type="ECO:0000256" key="4">
    <source>
        <dbReference type="ARBA" id="ARBA00022927"/>
    </source>
</evidence>
<evidence type="ECO:0000313" key="10">
    <source>
        <dbReference type="Proteomes" id="UP000053660"/>
    </source>
</evidence>
<keyword evidence="5 8" id="KW-0811">Translocation</keyword>
<evidence type="ECO:0000256" key="1">
    <source>
        <dbReference type="ARBA" id="ARBA00009510"/>
    </source>
</evidence>
<comment type="similarity">
    <text evidence="1 8">Belongs to the nucleoporin Nup84/Nup107 family.</text>
</comment>
<dbReference type="GO" id="GO:0006406">
    <property type="term" value="P:mRNA export from nucleus"/>
    <property type="evidence" value="ECO:0007669"/>
    <property type="project" value="TreeGrafter"/>
</dbReference>
<comment type="subunit">
    <text evidence="8">Part of the nuclear pore complex (NPC).</text>
</comment>
<dbReference type="Gene3D" id="1.20.190.50">
    <property type="match status" value="1"/>
</dbReference>
<name>A0A0B1TFL1_OESDE</name>
<evidence type="ECO:0000256" key="7">
    <source>
        <dbReference type="ARBA" id="ARBA00023242"/>
    </source>
</evidence>
<dbReference type="GO" id="GO:0000973">
    <property type="term" value="P:post-transcriptional tethering of RNA polymerase II gene DNA at nuclear periphery"/>
    <property type="evidence" value="ECO:0007669"/>
    <property type="project" value="TreeGrafter"/>
</dbReference>
<dbReference type="Proteomes" id="UP000053660">
    <property type="component" value="Unassembled WGS sequence"/>
</dbReference>
<dbReference type="GO" id="GO:0031080">
    <property type="term" value="C:nuclear pore outer ring"/>
    <property type="evidence" value="ECO:0007669"/>
    <property type="project" value="TreeGrafter"/>
</dbReference>
<reference evidence="9 10" key="1">
    <citation type="submission" date="2014-03" db="EMBL/GenBank/DDBJ databases">
        <title>Draft genome of the hookworm Oesophagostomum dentatum.</title>
        <authorList>
            <person name="Mitreva M."/>
        </authorList>
    </citation>
    <scope>NUCLEOTIDE SEQUENCE [LARGE SCALE GENOMIC DNA]</scope>
    <source>
        <strain evidence="9 10">OD-Hann</strain>
    </source>
</reference>
<evidence type="ECO:0000256" key="6">
    <source>
        <dbReference type="ARBA" id="ARBA00023132"/>
    </source>
</evidence>
<dbReference type="GO" id="GO:0017056">
    <property type="term" value="F:structural constituent of nuclear pore"/>
    <property type="evidence" value="ECO:0007669"/>
    <property type="project" value="UniProtKB-UniRule"/>
</dbReference>
<evidence type="ECO:0000256" key="8">
    <source>
        <dbReference type="RuleBase" id="RU365072"/>
    </source>
</evidence>
<keyword evidence="10" id="KW-1185">Reference proteome</keyword>
<keyword evidence="8" id="KW-0472">Membrane</keyword>
<keyword evidence="3" id="KW-0509">mRNA transport</keyword>
<keyword evidence="4" id="KW-0653">Protein transport</keyword>
<dbReference type="PANTHER" id="PTHR13003">
    <property type="entry name" value="NUP107-RELATED"/>
    <property type="match status" value="1"/>
</dbReference>
<organism evidence="9 10">
    <name type="scientific">Oesophagostomum dentatum</name>
    <name type="common">Nodular worm</name>
    <dbReference type="NCBI Taxonomy" id="61180"/>
    <lineage>
        <taxon>Eukaryota</taxon>
        <taxon>Metazoa</taxon>
        <taxon>Ecdysozoa</taxon>
        <taxon>Nematoda</taxon>
        <taxon>Chromadorea</taxon>
        <taxon>Rhabditida</taxon>
        <taxon>Rhabditina</taxon>
        <taxon>Rhabditomorpha</taxon>
        <taxon>Strongyloidea</taxon>
        <taxon>Strongylidae</taxon>
        <taxon>Oesophagostomum</taxon>
    </lineage>
</organism>
<sequence length="490" mass="55863">MRVTKQQQPSAQTVGSDGCSFTELDKAVYEDVHAALARLVFDQEECNVWEDLQKTNIFSRINKALGIDHPIFAPITVEGIFEAITTVSTSPYYVLMSYLMREAWSEAIDWMNEYCTQVDKKSYSSYCSLYRFFGLIASLCRILKYEHNDNFGRNLVGCMIDALLEKELFNLVPFYASLLPKQDALKKIWDTMPYVKSDTGREQFIKALNQVDFDGEDIAVQFGKFRVLETVDHLDCLRWIFLCSDKKLLYALSEANAMVRHYLLSDAEREARAVINECENLKLVDRLASLVNSSTSMDESAIFVRNEAAGVVINEFNNHCLYMSAQAHCTTFALECVRAEAAAKKLAEDEREGEWSQQGDLVGLSQRAARVERSQSRHERSKLSLDACKARSLDAVITFLRHPGWRTTTDADWARTEQLRALRERYYASILNLLVHDLGMCDDATAVLDLLPVLADDDLKLYTDFSKEDLRRFLHEVHNLAGHALEPESD</sequence>
<dbReference type="GO" id="GO:0006606">
    <property type="term" value="P:protein import into nucleus"/>
    <property type="evidence" value="ECO:0007669"/>
    <property type="project" value="TreeGrafter"/>
</dbReference>
<dbReference type="PANTHER" id="PTHR13003:SF2">
    <property type="entry name" value="NUCLEAR PORE COMPLEX PROTEIN NUP107"/>
    <property type="match status" value="1"/>
</dbReference>
<evidence type="ECO:0000313" key="9">
    <source>
        <dbReference type="EMBL" id="KHJ94140.1"/>
    </source>
</evidence>
<evidence type="ECO:0000256" key="2">
    <source>
        <dbReference type="ARBA" id="ARBA00022448"/>
    </source>
</evidence>
<dbReference type="Pfam" id="PF04121">
    <property type="entry name" value="Nup84_Nup100"/>
    <property type="match status" value="1"/>
</dbReference>
<keyword evidence="6 8" id="KW-0906">Nuclear pore complex</keyword>
<gene>
    <name evidence="9" type="ORF">OESDEN_05934</name>
</gene>
<dbReference type="InterPro" id="IPR007252">
    <property type="entry name" value="Nup84/Nup107"/>
</dbReference>
<comment type="function">
    <text evidence="8">Functions as a component of the nuclear pore complex (NPC).</text>
</comment>
<dbReference type="OrthoDB" id="3098at2759"/>
<accession>A0A0B1TFL1</accession>
<dbReference type="GO" id="GO:0031965">
    <property type="term" value="C:nuclear membrane"/>
    <property type="evidence" value="ECO:0007669"/>
    <property type="project" value="UniProtKB-SubCell"/>
</dbReference>
<comment type="subcellular location">
    <subcellularLocation>
        <location evidence="8">Nucleus</location>
        <location evidence="8">Nuclear pore complex</location>
    </subcellularLocation>
    <subcellularLocation>
        <location evidence="8">Nucleus membrane</location>
    </subcellularLocation>
</comment>
<keyword evidence="2 8" id="KW-0813">Transport</keyword>
<evidence type="ECO:0000256" key="5">
    <source>
        <dbReference type="ARBA" id="ARBA00023010"/>
    </source>
</evidence>
<evidence type="ECO:0000256" key="3">
    <source>
        <dbReference type="ARBA" id="ARBA00022816"/>
    </source>
</evidence>
<dbReference type="AlphaFoldDB" id="A0A0B1TFL1"/>
<keyword evidence="7 8" id="KW-0539">Nucleus</keyword>
<protein>
    <recommendedName>
        <fullName evidence="8">Nuclear pore complex protein</fullName>
    </recommendedName>
</protein>
<dbReference type="EMBL" id="KN550445">
    <property type="protein sequence ID" value="KHJ94140.1"/>
    <property type="molecule type" value="Genomic_DNA"/>
</dbReference>
<proteinExistence type="inferred from homology"/>